<evidence type="ECO:0000313" key="1">
    <source>
        <dbReference type="EMBL" id="SDM71640.1"/>
    </source>
</evidence>
<name>A0A1G9VHQ7_9ACTN</name>
<accession>A0A1G9VHQ7</accession>
<protein>
    <submittedName>
        <fullName evidence="1">Uncharacterized protein</fullName>
    </submittedName>
</protein>
<sequence>MSDDQRVSRSRHSSRGAHSGDIERLVDVDLAAFRSVYKEYEATETELRNRLTDIFAMRLDKVGPDWFRVAEKDGSIEGFLVSCPTRKTPDEFKSWEETTDGGTLMSTYDPSGPNVYVVSLSMLPKAGEGARNMLILHTMGKVVEGGYDQFFFESRLPGLLSWSRRRCRDKGRTVESLTEAERYDFAESYFHSTRDVKGKQVPLDPLLRIYDQIGCTFLRVFPDAYEDAKSMNFGVVGVWRNPVPRALRKNFLVRKVVGGAFCTLSRSHRLTGKAFS</sequence>
<dbReference type="Gene3D" id="3.40.630.30">
    <property type="match status" value="1"/>
</dbReference>
<organism evidence="1 2">
    <name type="scientific">Actinacidiphila guanduensis</name>
    <dbReference type="NCBI Taxonomy" id="310781"/>
    <lineage>
        <taxon>Bacteria</taxon>
        <taxon>Bacillati</taxon>
        <taxon>Actinomycetota</taxon>
        <taxon>Actinomycetes</taxon>
        <taxon>Kitasatosporales</taxon>
        <taxon>Streptomycetaceae</taxon>
        <taxon>Actinacidiphila</taxon>
    </lineage>
</organism>
<gene>
    <name evidence="1" type="ORF">SAMN05216259_101279</name>
</gene>
<reference evidence="1 2" key="1">
    <citation type="submission" date="2016-10" db="EMBL/GenBank/DDBJ databases">
        <authorList>
            <person name="de Groot N.N."/>
        </authorList>
    </citation>
    <scope>NUCLEOTIDE SEQUENCE [LARGE SCALE GENOMIC DNA]</scope>
    <source>
        <strain evidence="1 2">CGMCC 4.2022</strain>
    </source>
</reference>
<evidence type="ECO:0000313" key="2">
    <source>
        <dbReference type="Proteomes" id="UP000199341"/>
    </source>
</evidence>
<dbReference type="AlphaFoldDB" id="A0A1G9VHQ7"/>
<proteinExistence type="predicted"/>
<dbReference type="EMBL" id="FNIE01000001">
    <property type="protein sequence ID" value="SDM71640.1"/>
    <property type="molecule type" value="Genomic_DNA"/>
</dbReference>
<keyword evidence="2" id="KW-1185">Reference proteome</keyword>
<dbReference type="Proteomes" id="UP000199341">
    <property type="component" value="Unassembled WGS sequence"/>
</dbReference>